<evidence type="ECO:0000256" key="3">
    <source>
        <dbReference type="ARBA" id="ARBA00022692"/>
    </source>
</evidence>
<organism evidence="8 9">
    <name type="scientific">Methanogenium organophilum</name>
    <dbReference type="NCBI Taxonomy" id="2199"/>
    <lineage>
        <taxon>Archaea</taxon>
        <taxon>Methanobacteriati</taxon>
        <taxon>Methanobacteriota</taxon>
        <taxon>Stenosarchaea group</taxon>
        <taxon>Methanomicrobia</taxon>
        <taxon>Methanomicrobiales</taxon>
        <taxon>Methanomicrobiaceae</taxon>
        <taxon>Methanogenium</taxon>
    </lineage>
</organism>
<dbReference type="InterPro" id="IPR011701">
    <property type="entry name" value="MFS"/>
</dbReference>
<dbReference type="GeneID" id="76833890"/>
<comment type="subcellular location">
    <subcellularLocation>
        <location evidence="1">Cell membrane</location>
        <topology evidence="1">Multi-pass membrane protein</topology>
    </subcellularLocation>
</comment>
<reference evidence="8" key="1">
    <citation type="submission" date="2022-11" db="EMBL/GenBank/DDBJ databases">
        <title>Complete genome sequence of Methanogenium organophilum DSM 3596.</title>
        <authorList>
            <person name="Chen S.-C."/>
            <person name="Lai S.-J."/>
            <person name="You Y.-T."/>
        </authorList>
    </citation>
    <scope>NUCLEOTIDE SEQUENCE</scope>
    <source>
        <strain evidence="8">DSM 3596</strain>
    </source>
</reference>
<keyword evidence="2" id="KW-1003">Cell membrane</keyword>
<evidence type="ECO:0000313" key="9">
    <source>
        <dbReference type="Proteomes" id="UP001163096"/>
    </source>
</evidence>
<gene>
    <name evidence="8" type="ORF">OU421_02270</name>
</gene>
<dbReference type="EMBL" id="CP113361">
    <property type="protein sequence ID" value="WAI02554.1"/>
    <property type="molecule type" value="Genomic_DNA"/>
</dbReference>
<keyword evidence="5 6" id="KW-0472">Membrane</keyword>
<evidence type="ECO:0000313" key="8">
    <source>
        <dbReference type="EMBL" id="WAI02554.1"/>
    </source>
</evidence>
<dbReference type="GO" id="GO:0022857">
    <property type="term" value="F:transmembrane transporter activity"/>
    <property type="evidence" value="ECO:0007669"/>
    <property type="project" value="InterPro"/>
</dbReference>
<feature type="transmembrane region" description="Helical" evidence="6">
    <location>
        <begin position="147"/>
        <end position="166"/>
    </location>
</feature>
<sequence>MNCFPYAAFMVFLPVLAANEDKFSTTVIGLIIAVEVVSMGMSLGYFGRLVDRHKKFWFVVGGTVLVAVATFALAFVRDVFGVTIIALCIGIGNAMAIAAATAVVAIDGRATGQGVAMGAFNTVASLGITIPPLIFGVVLVWWGVDAIFIISAFLSLAALIPFWLLVVRSRKRPVEGGVNC</sequence>
<evidence type="ECO:0000256" key="5">
    <source>
        <dbReference type="ARBA" id="ARBA00023136"/>
    </source>
</evidence>
<dbReference type="KEGG" id="mou:OU421_02270"/>
<feature type="transmembrane region" description="Helical" evidence="6">
    <location>
        <begin position="27"/>
        <end position="47"/>
    </location>
</feature>
<dbReference type="Gene3D" id="1.20.1250.20">
    <property type="entry name" value="MFS general substrate transporter like domains"/>
    <property type="match status" value="1"/>
</dbReference>
<dbReference type="GO" id="GO:0005886">
    <property type="term" value="C:plasma membrane"/>
    <property type="evidence" value="ECO:0007669"/>
    <property type="project" value="UniProtKB-SubCell"/>
</dbReference>
<evidence type="ECO:0000259" key="7">
    <source>
        <dbReference type="PROSITE" id="PS50850"/>
    </source>
</evidence>
<name>A0A9X9S5X6_METOG</name>
<keyword evidence="9" id="KW-1185">Reference proteome</keyword>
<feature type="transmembrane region" description="Helical" evidence="6">
    <location>
        <begin position="82"/>
        <end position="106"/>
    </location>
</feature>
<dbReference type="InterPro" id="IPR020846">
    <property type="entry name" value="MFS_dom"/>
</dbReference>
<evidence type="ECO:0000256" key="2">
    <source>
        <dbReference type="ARBA" id="ARBA00022475"/>
    </source>
</evidence>
<dbReference type="RefSeq" id="WP_268187853.1">
    <property type="nucleotide sequence ID" value="NZ_CP113361.1"/>
</dbReference>
<evidence type="ECO:0000256" key="6">
    <source>
        <dbReference type="SAM" id="Phobius"/>
    </source>
</evidence>
<dbReference type="AlphaFoldDB" id="A0A9X9S5X6"/>
<accession>A0A9X9S5X6</accession>
<dbReference type="PROSITE" id="PS50850">
    <property type="entry name" value="MFS"/>
    <property type="match status" value="1"/>
</dbReference>
<dbReference type="InterPro" id="IPR036259">
    <property type="entry name" value="MFS_trans_sf"/>
</dbReference>
<feature type="transmembrane region" description="Helical" evidence="6">
    <location>
        <begin position="118"/>
        <end position="141"/>
    </location>
</feature>
<dbReference type="Proteomes" id="UP001163096">
    <property type="component" value="Chromosome"/>
</dbReference>
<proteinExistence type="predicted"/>
<feature type="domain" description="Major facilitator superfamily (MFS) profile" evidence="7">
    <location>
        <begin position="1"/>
        <end position="180"/>
    </location>
</feature>
<keyword evidence="3 6" id="KW-0812">Transmembrane</keyword>
<evidence type="ECO:0000256" key="1">
    <source>
        <dbReference type="ARBA" id="ARBA00004651"/>
    </source>
</evidence>
<keyword evidence="4 6" id="KW-1133">Transmembrane helix</keyword>
<dbReference type="Pfam" id="PF07690">
    <property type="entry name" value="MFS_1"/>
    <property type="match status" value="1"/>
</dbReference>
<dbReference type="SUPFAM" id="SSF103473">
    <property type="entry name" value="MFS general substrate transporter"/>
    <property type="match status" value="1"/>
</dbReference>
<protein>
    <submittedName>
        <fullName evidence="8">MFS transporter</fullName>
    </submittedName>
</protein>
<evidence type="ECO:0000256" key="4">
    <source>
        <dbReference type="ARBA" id="ARBA00022989"/>
    </source>
</evidence>
<feature type="transmembrane region" description="Helical" evidence="6">
    <location>
        <begin position="56"/>
        <end position="76"/>
    </location>
</feature>
<dbReference type="InterPro" id="IPR050189">
    <property type="entry name" value="MFS_Efflux_Transporters"/>
</dbReference>
<dbReference type="PANTHER" id="PTHR43124:SF3">
    <property type="entry name" value="CHLORAMPHENICOL EFFLUX PUMP RV0191"/>
    <property type="match status" value="1"/>
</dbReference>
<dbReference type="PANTHER" id="PTHR43124">
    <property type="entry name" value="PURINE EFFLUX PUMP PBUE"/>
    <property type="match status" value="1"/>
</dbReference>